<name>K1U1C1_9ZZZZ</name>
<reference evidence="5" key="1">
    <citation type="journal article" date="2013" name="Environ. Microbiol.">
        <title>Microbiota from the distal guts of lean and obese adolescents exhibit partial functional redundancy besides clear differences in community structure.</title>
        <authorList>
            <person name="Ferrer M."/>
            <person name="Ruiz A."/>
            <person name="Lanza F."/>
            <person name="Haange S.B."/>
            <person name="Oberbach A."/>
            <person name="Till H."/>
            <person name="Bargiela R."/>
            <person name="Campoy C."/>
            <person name="Segura M.T."/>
            <person name="Richter M."/>
            <person name="von Bergen M."/>
            <person name="Seifert J."/>
            <person name="Suarez A."/>
        </authorList>
    </citation>
    <scope>NUCLEOTIDE SEQUENCE</scope>
</reference>
<organism evidence="5">
    <name type="scientific">human gut metagenome</name>
    <dbReference type="NCBI Taxonomy" id="408170"/>
    <lineage>
        <taxon>unclassified sequences</taxon>
        <taxon>metagenomes</taxon>
        <taxon>organismal metagenomes</taxon>
    </lineage>
</organism>
<proteinExistence type="predicted"/>
<dbReference type="Gene3D" id="3.40.50.300">
    <property type="entry name" value="P-loop containing nucleotide triphosphate hydrolases"/>
    <property type="match status" value="1"/>
</dbReference>
<dbReference type="PANTHER" id="PTHR42939:SF1">
    <property type="entry name" value="ABC TRANSPORTER ATP-BINDING PROTEIN ALBC-RELATED"/>
    <property type="match status" value="1"/>
</dbReference>
<sequence>MITIDSLTVRYGPQTVLDNLTMHLSERSVHGLVGVNGAGKTTLFDTFFGLVTPDSGSITHSGHPLRRSEIAYLESETFFYDGMTGRDLLDLTAHYNPSSDPAPYIRVFGLPVDRPVAGWSAGMKRKLALTVTLMQQKPLLLLDEPFNGLDM</sequence>
<accession>K1U1C1</accession>
<dbReference type="GO" id="GO:0005524">
    <property type="term" value="F:ATP binding"/>
    <property type="evidence" value="ECO:0007669"/>
    <property type="project" value="UniProtKB-KW"/>
</dbReference>
<dbReference type="SUPFAM" id="SSF52540">
    <property type="entry name" value="P-loop containing nucleoside triphosphate hydrolases"/>
    <property type="match status" value="1"/>
</dbReference>
<protein>
    <submittedName>
        <fullName evidence="5">ABC transporter ATP-binding protein</fullName>
    </submittedName>
</protein>
<dbReference type="InterPro" id="IPR027417">
    <property type="entry name" value="P-loop_NTPase"/>
</dbReference>
<keyword evidence="2" id="KW-0547">Nucleotide-binding</keyword>
<evidence type="ECO:0000313" key="5">
    <source>
        <dbReference type="EMBL" id="EKC65321.1"/>
    </source>
</evidence>
<dbReference type="PANTHER" id="PTHR42939">
    <property type="entry name" value="ABC TRANSPORTER ATP-BINDING PROTEIN ALBC-RELATED"/>
    <property type="match status" value="1"/>
</dbReference>
<evidence type="ECO:0000256" key="3">
    <source>
        <dbReference type="ARBA" id="ARBA00022840"/>
    </source>
</evidence>
<evidence type="ECO:0000259" key="4">
    <source>
        <dbReference type="Pfam" id="PF00005"/>
    </source>
</evidence>
<evidence type="ECO:0000256" key="2">
    <source>
        <dbReference type="ARBA" id="ARBA00022741"/>
    </source>
</evidence>
<gene>
    <name evidence="5" type="ORF">OBE_06503</name>
</gene>
<comment type="caution">
    <text evidence="5">The sequence shown here is derived from an EMBL/GenBank/DDBJ whole genome shotgun (WGS) entry which is preliminary data.</text>
</comment>
<dbReference type="Pfam" id="PF00005">
    <property type="entry name" value="ABC_tran"/>
    <property type="match status" value="1"/>
</dbReference>
<dbReference type="AlphaFoldDB" id="K1U1C1"/>
<dbReference type="InterPro" id="IPR051782">
    <property type="entry name" value="ABC_Transporter_VariousFunc"/>
</dbReference>
<keyword evidence="3 5" id="KW-0067">ATP-binding</keyword>
<feature type="non-terminal residue" evidence="5">
    <location>
        <position position="151"/>
    </location>
</feature>
<dbReference type="EMBL" id="AJWZ01004481">
    <property type="protein sequence ID" value="EKC65321.1"/>
    <property type="molecule type" value="Genomic_DNA"/>
</dbReference>
<evidence type="ECO:0000256" key="1">
    <source>
        <dbReference type="ARBA" id="ARBA00022448"/>
    </source>
</evidence>
<dbReference type="GO" id="GO:0016887">
    <property type="term" value="F:ATP hydrolysis activity"/>
    <property type="evidence" value="ECO:0007669"/>
    <property type="project" value="InterPro"/>
</dbReference>
<dbReference type="InterPro" id="IPR003439">
    <property type="entry name" value="ABC_transporter-like_ATP-bd"/>
</dbReference>
<feature type="domain" description="ABC transporter" evidence="4">
    <location>
        <begin position="17"/>
        <end position="147"/>
    </location>
</feature>
<keyword evidence="1" id="KW-0813">Transport</keyword>